<dbReference type="PANTHER" id="PTHR13093">
    <property type="entry name" value="ZINC FINGER HIT DOMAIN CONTAINING PROTEIN 1"/>
    <property type="match status" value="1"/>
</dbReference>
<feature type="region of interest" description="Disordered" evidence="5">
    <location>
        <begin position="48"/>
        <end position="118"/>
    </location>
</feature>
<dbReference type="GO" id="GO:0005634">
    <property type="term" value="C:nucleus"/>
    <property type="evidence" value="ECO:0007669"/>
    <property type="project" value="UniProtKB-ARBA"/>
</dbReference>
<feature type="compositionally biased region" description="Acidic residues" evidence="5">
    <location>
        <begin position="49"/>
        <end position="65"/>
    </location>
</feature>
<evidence type="ECO:0000256" key="4">
    <source>
        <dbReference type="PROSITE-ProRule" id="PRU00453"/>
    </source>
</evidence>
<dbReference type="GO" id="GO:0008270">
    <property type="term" value="F:zinc ion binding"/>
    <property type="evidence" value="ECO:0007669"/>
    <property type="project" value="UniProtKB-UniRule"/>
</dbReference>
<dbReference type="AlphaFoldDB" id="A0A5J4YUW7"/>
<reference evidence="8" key="1">
    <citation type="journal article" date="2019" name="Nat. Commun.">
        <title>Expansion of phycobilisome linker gene families in mesophilic red algae.</title>
        <authorList>
            <person name="Lee J."/>
            <person name="Kim D."/>
            <person name="Bhattacharya D."/>
            <person name="Yoon H.S."/>
        </authorList>
    </citation>
    <scope>NUCLEOTIDE SEQUENCE [LARGE SCALE GENOMIC DNA]</scope>
    <source>
        <strain evidence="8">CCMP 1328</strain>
    </source>
</reference>
<dbReference type="InterPro" id="IPR039723">
    <property type="entry name" value="Vps71/ZNHIT1"/>
</dbReference>
<dbReference type="Pfam" id="PF04438">
    <property type="entry name" value="zf-HIT"/>
    <property type="match status" value="1"/>
</dbReference>
<evidence type="ECO:0000256" key="2">
    <source>
        <dbReference type="ARBA" id="ARBA00022771"/>
    </source>
</evidence>
<protein>
    <submittedName>
        <fullName evidence="7">Zinc finger HIT domain-containing protein 1</fullName>
    </submittedName>
</protein>
<dbReference type="PROSITE" id="PS51083">
    <property type="entry name" value="ZF_HIT"/>
    <property type="match status" value="1"/>
</dbReference>
<dbReference type="InterPro" id="IPR007529">
    <property type="entry name" value="Znf_HIT"/>
</dbReference>
<keyword evidence="1" id="KW-0479">Metal-binding</keyword>
<dbReference type="OrthoDB" id="74807at2759"/>
<keyword evidence="2 4" id="KW-0863">Zinc-finger</keyword>
<gene>
    <name evidence="7" type="ORF">FVE85_2873</name>
</gene>
<evidence type="ECO:0000256" key="5">
    <source>
        <dbReference type="SAM" id="MobiDB-lite"/>
    </source>
</evidence>
<name>A0A5J4YUW7_PORPP</name>
<organism evidence="7 8">
    <name type="scientific">Porphyridium purpureum</name>
    <name type="common">Red alga</name>
    <name type="synonym">Porphyridium cruentum</name>
    <dbReference type="NCBI Taxonomy" id="35688"/>
    <lineage>
        <taxon>Eukaryota</taxon>
        <taxon>Rhodophyta</taxon>
        <taxon>Bangiophyceae</taxon>
        <taxon>Porphyridiales</taxon>
        <taxon>Porphyridiaceae</taxon>
        <taxon>Porphyridium</taxon>
    </lineage>
</organism>
<dbReference type="OMA" id="MICAFIR"/>
<feature type="compositionally biased region" description="Low complexity" evidence="5">
    <location>
        <begin position="94"/>
        <end position="104"/>
    </location>
</feature>
<keyword evidence="8" id="KW-1185">Reference proteome</keyword>
<feature type="region of interest" description="Disordered" evidence="5">
    <location>
        <begin position="1"/>
        <end position="26"/>
    </location>
</feature>
<evidence type="ECO:0000256" key="1">
    <source>
        <dbReference type="ARBA" id="ARBA00022723"/>
    </source>
</evidence>
<accession>A0A5J4YUW7</accession>
<sequence>MDEAAAAAAAAAAERNSRKRKRKIAPRVLLAQVDESARLEARQRRLDALESDDVVAAGENDDEYEPDHASEDDYSDDAVVGAIVGKSKKKSKANSKPSKAASVSTTQKKQPSRQKQPVRRAIEAFNVPLDLVLAEEAKRAAVEGTTECTYEHARALPSRFPARRICSVCGFQAPYTCVRCGSRFCTVQCGVTHDETRCLKFTQ</sequence>
<proteinExistence type="predicted"/>
<evidence type="ECO:0000313" key="8">
    <source>
        <dbReference type="Proteomes" id="UP000324585"/>
    </source>
</evidence>
<comment type="caution">
    <text evidence="7">The sequence shown here is derived from an EMBL/GenBank/DDBJ whole genome shotgun (WGS) entry which is preliminary data.</text>
</comment>
<feature type="compositionally biased region" description="Low complexity" evidence="5">
    <location>
        <begin position="1"/>
        <end position="13"/>
    </location>
</feature>
<dbReference type="CDD" id="cd21437">
    <property type="entry name" value="zf-HIT_ZNHIT1_like"/>
    <property type="match status" value="1"/>
</dbReference>
<evidence type="ECO:0000259" key="6">
    <source>
        <dbReference type="PROSITE" id="PS51083"/>
    </source>
</evidence>
<dbReference type="EMBL" id="VRMN01000004">
    <property type="protein sequence ID" value="KAA8494632.1"/>
    <property type="molecule type" value="Genomic_DNA"/>
</dbReference>
<feature type="domain" description="HIT-type" evidence="6">
    <location>
        <begin position="166"/>
        <end position="198"/>
    </location>
</feature>
<dbReference type="GO" id="GO:0006338">
    <property type="term" value="P:chromatin remodeling"/>
    <property type="evidence" value="ECO:0007669"/>
    <property type="project" value="InterPro"/>
</dbReference>
<evidence type="ECO:0000256" key="3">
    <source>
        <dbReference type="ARBA" id="ARBA00022833"/>
    </source>
</evidence>
<dbReference type="Proteomes" id="UP000324585">
    <property type="component" value="Unassembled WGS sequence"/>
</dbReference>
<evidence type="ECO:0000313" key="7">
    <source>
        <dbReference type="EMBL" id="KAA8494632.1"/>
    </source>
</evidence>
<keyword evidence="3" id="KW-0862">Zinc</keyword>